<comment type="similarity">
    <text evidence="1">Belongs to the HIBADH-related family.</text>
</comment>
<dbReference type="RefSeq" id="WP_011719734.1">
    <property type="nucleotide sequence ID" value="NC_008578.1"/>
</dbReference>
<evidence type="ECO:0000259" key="5">
    <source>
        <dbReference type="Pfam" id="PF03446"/>
    </source>
</evidence>
<dbReference type="PANTHER" id="PTHR43580">
    <property type="entry name" value="OXIDOREDUCTASE GLYR1-RELATED"/>
    <property type="match status" value="1"/>
</dbReference>
<evidence type="ECO:0000313" key="7">
    <source>
        <dbReference type="EMBL" id="ABK52671.1"/>
    </source>
</evidence>
<evidence type="ECO:0000256" key="4">
    <source>
        <dbReference type="PIRSR" id="PIRSR000103-1"/>
    </source>
</evidence>
<dbReference type="Pfam" id="PF14833">
    <property type="entry name" value="NAD_binding_11"/>
    <property type="match status" value="1"/>
</dbReference>
<evidence type="ECO:0000256" key="1">
    <source>
        <dbReference type="ARBA" id="ARBA00009080"/>
    </source>
</evidence>
<accession>A0LTB1</accession>
<organism evidence="7 8">
    <name type="scientific">Acidothermus cellulolyticus (strain ATCC 43068 / DSM 8971 / 11B)</name>
    <dbReference type="NCBI Taxonomy" id="351607"/>
    <lineage>
        <taxon>Bacteria</taxon>
        <taxon>Bacillati</taxon>
        <taxon>Actinomycetota</taxon>
        <taxon>Actinomycetes</taxon>
        <taxon>Acidothermales</taxon>
        <taxon>Acidothermaceae</taxon>
        <taxon>Acidothermus</taxon>
    </lineage>
</organism>
<dbReference type="Gene3D" id="3.40.50.720">
    <property type="entry name" value="NAD(P)-binding Rossmann-like Domain"/>
    <property type="match status" value="1"/>
</dbReference>
<protein>
    <submittedName>
        <fullName evidence="7">6-phosphogluconate dehydrogenase, NAD-binding protein</fullName>
    </submittedName>
</protein>
<dbReference type="SUPFAM" id="SSF51735">
    <property type="entry name" value="NAD(P)-binding Rossmann-fold domains"/>
    <property type="match status" value="1"/>
</dbReference>
<name>A0LTB1_ACIC1</name>
<dbReference type="PIRSF" id="PIRSF000103">
    <property type="entry name" value="HIBADH"/>
    <property type="match status" value="1"/>
</dbReference>
<dbReference type="AlphaFoldDB" id="A0LTB1"/>
<dbReference type="HOGENOM" id="CLU_035117_1_0_11"/>
<feature type="domain" description="3-hydroxyisobutyrate dehydrogenase-like NAD-binding" evidence="6">
    <location>
        <begin position="175"/>
        <end position="286"/>
    </location>
</feature>
<dbReference type="InterPro" id="IPR051265">
    <property type="entry name" value="HIBADH-related_NP60_sf"/>
</dbReference>
<dbReference type="GO" id="GO:0051287">
    <property type="term" value="F:NAD binding"/>
    <property type="evidence" value="ECO:0007669"/>
    <property type="project" value="InterPro"/>
</dbReference>
<feature type="active site" evidence="4">
    <location>
        <position position="177"/>
    </location>
</feature>
<dbReference type="Proteomes" id="UP000008221">
    <property type="component" value="Chromosome"/>
</dbReference>
<dbReference type="SUPFAM" id="SSF48179">
    <property type="entry name" value="6-phosphogluconate dehydrogenase C-terminal domain-like"/>
    <property type="match status" value="1"/>
</dbReference>
<evidence type="ECO:0000256" key="2">
    <source>
        <dbReference type="ARBA" id="ARBA00023002"/>
    </source>
</evidence>
<evidence type="ECO:0000259" key="6">
    <source>
        <dbReference type="Pfam" id="PF14833"/>
    </source>
</evidence>
<dbReference type="Gene3D" id="1.10.1040.10">
    <property type="entry name" value="N-(1-d-carboxylethyl)-l-norvaline Dehydrogenase, domain 2"/>
    <property type="match status" value="1"/>
</dbReference>
<dbReference type="KEGG" id="ace:Acel_0898"/>
<dbReference type="InterPro" id="IPR036291">
    <property type="entry name" value="NAD(P)-bd_dom_sf"/>
</dbReference>
<dbReference type="FunCoup" id="A0LTB1">
    <property type="interactions" value="244"/>
</dbReference>
<dbReference type="InterPro" id="IPR006115">
    <property type="entry name" value="6PGDH_NADP-bd"/>
</dbReference>
<dbReference type="GO" id="GO:0050661">
    <property type="term" value="F:NADP binding"/>
    <property type="evidence" value="ECO:0007669"/>
    <property type="project" value="InterPro"/>
</dbReference>
<dbReference type="Pfam" id="PF03446">
    <property type="entry name" value="NAD_binding_2"/>
    <property type="match status" value="1"/>
</dbReference>
<dbReference type="GO" id="GO:0016491">
    <property type="term" value="F:oxidoreductase activity"/>
    <property type="evidence" value="ECO:0007669"/>
    <property type="project" value="UniProtKB-KW"/>
</dbReference>
<dbReference type="EMBL" id="CP000481">
    <property type="protein sequence ID" value="ABK52671.1"/>
    <property type="molecule type" value="Genomic_DNA"/>
</dbReference>
<keyword evidence="3" id="KW-0520">NAD</keyword>
<dbReference type="STRING" id="351607.Acel_0898"/>
<evidence type="ECO:0000256" key="3">
    <source>
        <dbReference type="ARBA" id="ARBA00023027"/>
    </source>
</evidence>
<dbReference type="eggNOG" id="COG2084">
    <property type="taxonomic scope" value="Bacteria"/>
</dbReference>
<keyword evidence="8" id="KW-1185">Reference proteome</keyword>
<dbReference type="InterPro" id="IPR013328">
    <property type="entry name" value="6PGD_dom2"/>
</dbReference>
<dbReference type="PANTHER" id="PTHR43580:SF2">
    <property type="entry name" value="CYTOKINE-LIKE NUCLEAR FACTOR N-PAC"/>
    <property type="match status" value="1"/>
</dbReference>
<dbReference type="InterPro" id="IPR029154">
    <property type="entry name" value="HIBADH-like_NADP-bd"/>
</dbReference>
<sequence length="314" mass="33172">MVDTPQPLRVGWIGTGRMGFAMARRLARSGINLTVWNRTRSKAEPLAGDGARVVERIADLGGCDVVFTMVASSPDLEEVLAGPEGLLRKAEPKPQIVVDCSTVSVETSAAMRTTAAKEGVQFLAAPVSGNDRVVAAGKLSIVASGPRETFDRVEPLLRTIGSAAIYAGDGEIARLVKICHNLLLAAVIQSVAETAVLAERAGVPRATYLEFINASVMGSMFTRYKTPSLVYLDWTPTFTLELLRKDLDLGLAAARALDVPMPVAAVTHEVVQAALGRGHRGVDFAVLLLEAARNAGFEPAPETAQVDDGLGGNS</sequence>
<dbReference type="InParanoid" id="A0LTB1"/>
<feature type="domain" description="6-phosphogluconate dehydrogenase NADP-binding" evidence="5">
    <location>
        <begin position="9"/>
        <end position="168"/>
    </location>
</feature>
<gene>
    <name evidence="7" type="ordered locus">Acel_0898</name>
</gene>
<dbReference type="InterPro" id="IPR015815">
    <property type="entry name" value="HIBADH-related"/>
</dbReference>
<keyword evidence="2" id="KW-0560">Oxidoreductase</keyword>
<dbReference type="InterPro" id="IPR008927">
    <property type="entry name" value="6-PGluconate_DH-like_C_sf"/>
</dbReference>
<reference evidence="7 8" key="1">
    <citation type="journal article" date="2009" name="Genome Res.">
        <title>Complete genome of the cellulolytic thermophile Acidothermus cellulolyticus 11B provides insights into its ecophysiological and evolutionary adaptations.</title>
        <authorList>
            <person name="Barabote R.D."/>
            <person name="Xie G."/>
            <person name="Leu D.H."/>
            <person name="Normand P."/>
            <person name="Necsulea A."/>
            <person name="Daubin V."/>
            <person name="Medigue C."/>
            <person name="Adney W.S."/>
            <person name="Xu X.C."/>
            <person name="Lapidus A."/>
            <person name="Parales R.E."/>
            <person name="Detter C."/>
            <person name="Pujic P."/>
            <person name="Bruce D."/>
            <person name="Lavire C."/>
            <person name="Challacombe J.F."/>
            <person name="Brettin T.S."/>
            <person name="Berry A.M."/>
        </authorList>
    </citation>
    <scope>NUCLEOTIDE SEQUENCE [LARGE SCALE GENOMIC DNA]</scope>
    <source>
        <strain evidence="8">ATCC 43068 / DSM 8971 / 11B</strain>
    </source>
</reference>
<evidence type="ECO:0000313" key="8">
    <source>
        <dbReference type="Proteomes" id="UP000008221"/>
    </source>
</evidence>
<proteinExistence type="inferred from homology"/>